<proteinExistence type="predicted"/>
<dbReference type="InterPro" id="IPR031322">
    <property type="entry name" value="Shikimate/glucono_kinase"/>
</dbReference>
<name>A0AAD6TQZ1_9AGAR</name>
<dbReference type="Pfam" id="PF01202">
    <property type="entry name" value="SKI"/>
    <property type="match status" value="1"/>
</dbReference>
<dbReference type="SUPFAM" id="SSF52540">
    <property type="entry name" value="P-loop containing nucleoside triphosphate hydrolases"/>
    <property type="match status" value="1"/>
</dbReference>
<dbReference type="EMBL" id="JARJCN010000099">
    <property type="protein sequence ID" value="KAJ7075298.1"/>
    <property type="molecule type" value="Genomic_DNA"/>
</dbReference>
<evidence type="ECO:0000313" key="2">
    <source>
        <dbReference type="Proteomes" id="UP001222325"/>
    </source>
</evidence>
<organism evidence="1 2">
    <name type="scientific">Mycena belliarum</name>
    <dbReference type="NCBI Taxonomy" id="1033014"/>
    <lineage>
        <taxon>Eukaryota</taxon>
        <taxon>Fungi</taxon>
        <taxon>Dikarya</taxon>
        <taxon>Basidiomycota</taxon>
        <taxon>Agaricomycotina</taxon>
        <taxon>Agaricomycetes</taxon>
        <taxon>Agaricomycetidae</taxon>
        <taxon>Agaricales</taxon>
        <taxon>Marasmiineae</taxon>
        <taxon>Mycenaceae</taxon>
        <taxon>Mycena</taxon>
    </lineage>
</organism>
<dbReference type="InterPro" id="IPR052922">
    <property type="entry name" value="Cytidylate_Kinase-2"/>
</dbReference>
<dbReference type="PANTHER" id="PTHR37816:SF1">
    <property type="entry name" value="TOXIN"/>
    <property type="match status" value="1"/>
</dbReference>
<dbReference type="PANTHER" id="PTHR37816">
    <property type="entry name" value="YALI0E33011P"/>
    <property type="match status" value="1"/>
</dbReference>
<reference evidence="1" key="1">
    <citation type="submission" date="2023-03" db="EMBL/GenBank/DDBJ databases">
        <title>Massive genome expansion in bonnet fungi (Mycena s.s.) driven by repeated elements and novel gene families across ecological guilds.</title>
        <authorList>
            <consortium name="Lawrence Berkeley National Laboratory"/>
            <person name="Harder C.B."/>
            <person name="Miyauchi S."/>
            <person name="Viragh M."/>
            <person name="Kuo A."/>
            <person name="Thoen E."/>
            <person name="Andreopoulos B."/>
            <person name="Lu D."/>
            <person name="Skrede I."/>
            <person name="Drula E."/>
            <person name="Henrissat B."/>
            <person name="Morin E."/>
            <person name="Kohler A."/>
            <person name="Barry K."/>
            <person name="LaButti K."/>
            <person name="Morin E."/>
            <person name="Salamov A."/>
            <person name="Lipzen A."/>
            <person name="Mereny Z."/>
            <person name="Hegedus B."/>
            <person name="Baldrian P."/>
            <person name="Stursova M."/>
            <person name="Weitz H."/>
            <person name="Taylor A."/>
            <person name="Grigoriev I.V."/>
            <person name="Nagy L.G."/>
            <person name="Martin F."/>
            <person name="Kauserud H."/>
        </authorList>
    </citation>
    <scope>NUCLEOTIDE SEQUENCE</scope>
    <source>
        <strain evidence="1">CBHHK173m</strain>
    </source>
</reference>
<keyword evidence="2" id="KW-1185">Reference proteome</keyword>
<comment type="caution">
    <text evidence="1">The sequence shown here is derived from an EMBL/GenBank/DDBJ whole genome shotgun (WGS) entry which is preliminary data.</text>
</comment>
<protein>
    <submittedName>
        <fullName evidence="1">AAA domain-containing protein</fullName>
    </submittedName>
</protein>
<gene>
    <name evidence="1" type="ORF">B0H15DRAFT_867320</name>
</gene>
<dbReference type="InterPro" id="IPR027417">
    <property type="entry name" value="P-loop_NTPase"/>
</dbReference>
<sequence>MSPPLLGDAQGHYRIHIVGNSGVGKSTVGAQLAEILGVPYISLDALFWKPGWEESSMDEFRQKVETALTAAQNGWVVDGNYINKLGSLLEENETDIIWLDPPLALYLPRLIFRTVRRLLRTGPPCSEGCDERLSQVLFSQESIIWWCLTQHRPARRRETANMARIGLGVGRDVENRKMRRLGGWGRELRAWLADVDRLVKDN</sequence>
<dbReference type="AlphaFoldDB" id="A0AAD6TQZ1"/>
<evidence type="ECO:0000313" key="1">
    <source>
        <dbReference type="EMBL" id="KAJ7075298.1"/>
    </source>
</evidence>
<dbReference type="Proteomes" id="UP001222325">
    <property type="component" value="Unassembled WGS sequence"/>
</dbReference>
<dbReference type="Gene3D" id="3.40.50.300">
    <property type="entry name" value="P-loop containing nucleotide triphosphate hydrolases"/>
    <property type="match status" value="1"/>
</dbReference>
<accession>A0AAD6TQZ1</accession>